<dbReference type="AlphaFoldDB" id="A0A379EZ80"/>
<dbReference type="InterPro" id="IPR044946">
    <property type="entry name" value="Restrct_endonuc_typeI_TRD_sf"/>
</dbReference>
<dbReference type="CDD" id="cd17288">
    <property type="entry name" value="RMtype1_S_LlaAI06ORF1089P_TRD1-CR1_like"/>
    <property type="match status" value="1"/>
</dbReference>
<feature type="domain" description="Type I restriction modification DNA specificity" evidence="4">
    <location>
        <begin position="1"/>
        <end position="155"/>
    </location>
</feature>
<keyword evidence="5" id="KW-0808">Transferase</keyword>
<dbReference type="PANTHER" id="PTHR30408:SF12">
    <property type="entry name" value="TYPE I RESTRICTION ENZYME MJAVIII SPECIFICITY SUBUNIT"/>
    <property type="match status" value="1"/>
</dbReference>
<dbReference type="GO" id="GO:0016740">
    <property type="term" value="F:transferase activity"/>
    <property type="evidence" value="ECO:0007669"/>
    <property type="project" value="UniProtKB-KW"/>
</dbReference>
<dbReference type="OrthoDB" id="9816225at2"/>
<comment type="similarity">
    <text evidence="1">Belongs to the type-I restriction system S methylase family.</text>
</comment>
<dbReference type="REBASE" id="409775">
    <property type="entry name" value="S3.Ppa13043ORF2649P"/>
</dbReference>
<organism evidence="5 7">
    <name type="scientific">Prevotella pallens</name>
    <dbReference type="NCBI Taxonomy" id="60133"/>
    <lineage>
        <taxon>Bacteria</taxon>
        <taxon>Pseudomonadati</taxon>
        <taxon>Bacteroidota</taxon>
        <taxon>Bacteroidia</taxon>
        <taxon>Bacteroidales</taxon>
        <taxon>Prevotellaceae</taxon>
        <taxon>Prevotella</taxon>
    </lineage>
</organism>
<evidence type="ECO:0000313" key="6">
    <source>
        <dbReference type="EMBL" id="SUC38142.1"/>
    </source>
</evidence>
<evidence type="ECO:0000259" key="4">
    <source>
        <dbReference type="Pfam" id="PF01420"/>
    </source>
</evidence>
<dbReference type="GO" id="GO:0003677">
    <property type="term" value="F:DNA binding"/>
    <property type="evidence" value="ECO:0007669"/>
    <property type="project" value="UniProtKB-KW"/>
</dbReference>
<evidence type="ECO:0000313" key="7">
    <source>
        <dbReference type="Proteomes" id="UP000254235"/>
    </source>
</evidence>
<protein>
    <submittedName>
        <fullName evidence="5">Predicted nucleotidyltransferases</fullName>
    </submittedName>
</protein>
<proteinExistence type="inferred from homology"/>
<keyword evidence="2" id="KW-0680">Restriction system</keyword>
<keyword evidence="3" id="KW-0238">DNA-binding</keyword>
<evidence type="ECO:0000313" key="5">
    <source>
        <dbReference type="EMBL" id="SUC11696.1"/>
    </source>
</evidence>
<evidence type="ECO:0000256" key="2">
    <source>
        <dbReference type="ARBA" id="ARBA00022747"/>
    </source>
</evidence>
<dbReference type="EMBL" id="UGTP01000007">
    <property type="protein sequence ID" value="SUC38142.1"/>
    <property type="molecule type" value="Genomic_DNA"/>
</dbReference>
<dbReference type="Proteomes" id="UP000254235">
    <property type="component" value="Unassembled WGS sequence"/>
</dbReference>
<dbReference type="RefSeq" id="WP_115082935.1">
    <property type="nucleotide sequence ID" value="NZ_UGTP01000001.1"/>
</dbReference>
<dbReference type="Gene3D" id="3.90.220.20">
    <property type="entry name" value="DNA methylase specificity domains"/>
    <property type="match status" value="2"/>
</dbReference>
<dbReference type="GO" id="GO:0009307">
    <property type="term" value="P:DNA restriction-modification system"/>
    <property type="evidence" value="ECO:0007669"/>
    <property type="project" value="UniProtKB-KW"/>
</dbReference>
<reference evidence="5 7" key="1">
    <citation type="submission" date="2018-06" db="EMBL/GenBank/DDBJ databases">
        <authorList>
            <consortium name="Pathogen Informatics"/>
            <person name="Doyle S."/>
        </authorList>
    </citation>
    <scope>NUCLEOTIDE SEQUENCE [LARGE SCALE GENOMIC DNA]</scope>
    <source>
        <strain evidence="5 7">NCTC13043</strain>
    </source>
</reference>
<dbReference type="EMBL" id="UGTP01000001">
    <property type="protein sequence ID" value="SUC11696.1"/>
    <property type="molecule type" value="Genomic_DNA"/>
</dbReference>
<dbReference type="Pfam" id="PF01420">
    <property type="entry name" value="Methylase_S"/>
    <property type="match status" value="1"/>
</dbReference>
<dbReference type="InterPro" id="IPR000055">
    <property type="entry name" value="Restrct_endonuc_typeI_TRD"/>
</dbReference>
<dbReference type="GeneID" id="78572226"/>
<dbReference type="SUPFAM" id="SSF116734">
    <property type="entry name" value="DNA methylase specificity domain"/>
    <property type="match status" value="2"/>
</dbReference>
<gene>
    <name evidence="5" type="ORF">NCTC13043_00552</name>
    <name evidence="6" type="ORF">NCTC13043_02643</name>
</gene>
<accession>A0A379EZ80</accession>
<name>A0A379EZ80_9BACT</name>
<sequence length="366" mass="41469">MEEWKEYKLGDVLTIKYGKDHKQLADGDIPIYGSGGIMRYGERSLYDSPSILIPRKGSLNNVIYADKPFWTVDTMFWSIINASIANPLFVYYSICKKDFASLNVGSAVPSLTVPVIEDIDILLPSKATQDKVVSVLKSLDDKIELNRHINDNLEQQAQALFNYYFIDTPELLGEFSVGSLADAANYVNGLAMQKYRPISGEKGLPVLKIKELGQGRIDSSSDFCSNEIDSYYKVYDGDAIFSWSGTLMVKIWCGGKCGLNQHLFKVSSKTTPKWFYYFWTKHHLDNFIRIAKDKAVTMGHIKRGELEKAEVLFPNNSVMKKLDILMAPFLDQIIEKECEIRKLALLRDTLLPKLMSGELKINDINN</sequence>
<dbReference type="InterPro" id="IPR052021">
    <property type="entry name" value="Type-I_RS_S_subunit"/>
</dbReference>
<evidence type="ECO:0000256" key="1">
    <source>
        <dbReference type="ARBA" id="ARBA00010923"/>
    </source>
</evidence>
<dbReference type="PANTHER" id="PTHR30408">
    <property type="entry name" value="TYPE-1 RESTRICTION ENZYME ECOKI SPECIFICITY PROTEIN"/>
    <property type="match status" value="1"/>
</dbReference>
<evidence type="ECO:0000256" key="3">
    <source>
        <dbReference type="ARBA" id="ARBA00023125"/>
    </source>
</evidence>
<dbReference type="REBASE" id="409770">
    <property type="entry name" value="S3.Ppa13043ORF547P"/>
</dbReference>